<dbReference type="AlphaFoldDB" id="A0AAE2W2F1"/>
<evidence type="ECO:0000313" key="2">
    <source>
        <dbReference type="Proteomes" id="UP000732193"/>
    </source>
</evidence>
<protein>
    <submittedName>
        <fullName evidence="1">Uncharacterized protein</fullName>
    </submittedName>
</protein>
<gene>
    <name evidence="1" type="ORF">JQV55_20475</name>
</gene>
<evidence type="ECO:0000313" key="1">
    <source>
        <dbReference type="EMBL" id="MBM1715957.1"/>
    </source>
</evidence>
<proteinExistence type="predicted"/>
<dbReference type="RefSeq" id="WP_203243659.1">
    <property type="nucleotide sequence ID" value="NZ_JAFBRH010000014.1"/>
</dbReference>
<sequence>MEHYIIVGRKIDQGGTSYLHSDGSINKSATKNGNAGEALNVEYIGKKIVELSQKDPLQKGSSEYRRETEIIRNALVIVEPDNFVSPAAELKAMLDNVTVELEYDTRVEGAGNAADTNIRKLVIPSRGSFDYRQKYFKDEAPNPGFKPPLTYTLDQQMMKLFFRKLIAEVLGDYRDENDNPLPVETREGLTKQIDKKLGNYDEIVADAEDATEKSMANVLTNPLSAFYRAVGIYTTNMCD</sequence>
<keyword evidence="2" id="KW-1185">Reference proteome</keyword>
<name>A0AAE2W2F1_9RHOB</name>
<dbReference type="Proteomes" id="UP000732193">
    <property type="component" value="Unassembled WGS sequence"/>
</dbReference>
<accession>A0AAE2W2F1</accession>
<comment type="caution">
    <text evidence="1">The sequence shown here is derived from an EMBL/GenBank/DDBJ whole genome shotgun (WGS) entry which is preliminary data.</text>
</comment>
<organism evidence="1 2">
    <name type="scientific">Sulfitobacter geojensis</name>
    <dbReference type="NCBI Taxonomy" id="1342299"/>
    <lineage>
        <taxon>Bacteria</taxon>
        <taxon>Pseudomonadati</taxon>
        <taxon>Pseudomonadota</taxon>
        <taxon>Alphaproteobacteria</taxon>
        <taxon>Rhodobacterales</taxon>
        <taxon>Roseobacteraceae</taxon>
        <taxon>Sulfitobacter</taxon>
    </lineage>
</organism>
<dbReference type="EMBL" id="JAFBRM010000014">
    <property type="protein sequence ID" value="MBM1715957.1"/>
    <property type="molecule type" value="Genomic_DNA"/>
</dbReference>
<reference evidence="1 2" key="1">
    <citation type="submission" date="2021-01" db="EMBL/GenBank/DDBJ databases">
        <title>Diatom-associated Roseobacters Show Island Model of Population Structure.</title>
        <authorList>
            <person name="Qu L."/>
            <person name="Feng X."/>
            <person name="Chen Y."/>
            <person name="Li L."/>
            <person name="Wang X."/>
            <person name="Hu Z."/>
            <person name="Wang H."/>
            <person name="Luo H."/>
        </authorList>
    </citation>
    <scope>NUCLEOTIDE SEQUENCE [LARGE SCALE GENOMIC DNA]</scope>
    <source>
        <strain evidence="1 2">TR60-84</strain>
    </source>
</reference>